<evidence type="ECO:0000256" key="9">
    <source>
        <dbReference type="ARBA" id="ARBA00023085"/>
    </source>
</evidence>
<evidence type="ECO:0000256" key="3">
    <source>
        <dbReference type="ARBA" id="ARBA00006027"/>
    </source>
</evidence>
<keyword evidence="7 16" id="KW-0964">Secreted</keyword>
<dbReference type="GO" id="GO:0030599">
    <property type="term" value="F:pectinesterase activity"/>
    <property type="evidence" value="ECO:0007669"/>
    <property type="project" value="UniProtKB-UniRule"/>
</dbReference>
<keyword evidence="6 16" id="KW-0134">Cell wall</keyword>
<dbReference type="FunFam" id="1.20.140.40:FF:000001">
    <property type="entry name" value="Pectinesterase"/>
    <property type="match status" value="1"/>
</dbReference>
<dbReference type="EC" id="3.1.1.11" evidence="5 16"/>
<keyword evidence="8 16" id="KW-0378">Hydrolase</keyword>
<dbReference type="InterPro" id="IPR000070">
    <property type="entry name" value="Pectinesterase_cat"/>
</dbReference>
<reference evidence="19" key="1">
    <citation type="journal article" date="2014" name="Science">
        <title>The coffee genome provides insight into the convergent evolution of caffeine biosynthesis.</title>
        <authorList>
            <person name="Denoeud F."/>
            <person name="Carretero-Paulet L."/>
            <person name="Dereeper A."/>
            <person name="Droc G."/>
            <person name="Guyot R."/>
            <person name="Pietrella M."/>
            <person name="Zheng C."/>
            <person name="Alberti A."/>
            <person name="Anthony F."/>
            <person name="Aprea G."/>
            <person name="Aury J.M."/>
            <person name="Bento P."/>
            <person name="Bernard M."/>
            <person name="Bocs S."/>
            <person name="Campa C."/>
            <person name="Cenci A."/>
            <person name="Combes M.C."/>
            <person name="Crouzillat D."/>
            <person name="Da Silva C."/>
            <person name="Daddiego L."/>
            <person name="De Bellis F."/>
            <person name="Dussert S."/>
            <person name="Garsmeur O."/>
            <person name="Gayraud T."/>
            <person name="Guignon V."/>
            <person name="Jahn K."/>
            <person name="Jamilloux V."/>
            <person name="Joet T."/>
            <person name="Labadie K."/>
            <person name="Lan T."/>
            <person name="Leclercq J."/>
            <person name="Lepelley M."/>
            <person name="Leroy T."/>
            <person name="Li L.T."/>
            <person name="Librado P."/>
            <person name="Lopez L."/>
            <person name="Munoz A."/>
            <person name="Noel B."/>
            <person name="Pallavicini A."/>
            <person name="Perrotta G."/>
            <person name="Poncet V."/>
            <person name="Pot D."/>
            <person name="Priyono X."/>
            <person name="Rigoreau M."/>
            <person name="Rouard M."/>
            <person name="Rozas J."/>
            <person name="Tranchant-Dubreuil C."/>
            <person name="VanBuren R."/>
            <person name="Zhang Q."/>
            <person name="Andrade A.C."/>
            <person name="Argout X."/>
            <person name="Bertrand B."/>
            <person name="de Kochko A."/>
            <person name="Graziosi G."/>
            <person name="Henry R.J."/>
            <person name="Jayarama X."/>
            <person name="Ming R."/>
            <person name="Nagai C."/>
            <person name="Rounsley S."/>
            <person name="Sankoff D."/>
            <person name="Giuliano G."/>
            <person name="Albert V.A."/>
            <person name="Wincker P."/>
            <person name="Lashermes P."/>
        </authorList>
    </citation>
    <scope>NUCLEOTIDE SEQUENCE [LARGE SCALE GENOMIC DNA]</scope>
    <source>
        <strain evidence="19">cv. DH200-94</strain>
    </source>
</reference>
<dbReference type="PANTHER" id="PTHR31707">
    <property type="entry name" value="PECTINESTERASE"/>
    <property type="match status" value="1"/>
</dbReference>
<dbReference type="Gramene" id="CDO98832">
    <property type="protein sequence ID" value="CDO98832"/>
    <property type="gene ID" value="GSCOC_T00025765001"/>
</dbReference>
<accession>A0A068TS15</accession>
<evidence type="ECO:0000313" key="18">
    <source>
        <dbReference type="EMBL" id="CDO98832.1"/>
    </source>
</evidence>
<dbReference type="SMART" id="SM00856">
    <property type="entry name" value="PMEI"/>
    <property type="match status" value="1"/>
</dbReference>
<comment type="similarity">
    <text evidence="4">In the C-terminal section; belongs to the pectinesterase family.</text>
</comment>
<comment type="function">
    <text evidence="14 16">Acts in the modification of cell walls via demethylesterification of cell wall pectin.</text>
</comment>
<evidence type="ECO:0000256" key="11">
    <source>
        <dbReference type="ARBA" id="ARBA00023180"/>
    </source>
</evidence>
<evidence type="ECO:0000256" key="13">
    <source>
        <dbReference type="ARBA" id="ARBA00047928"/>
    </source>
</evidence>
<dbReference type="InterPro" id="IPR018040">
    <property type="entry name" value="Pectinesterase_Tyr_AS"/>
</dbReference>
<dbReference type="Pfam" id="PF04043">
    <property type="entry name" value="PMEI"/>
    <property type="match status" value="1"/>
</dbReference>
<keyword evidence="19" id="KW-1185">Reference proteome</keyword>
<evidence type="ECO:0000259" key="17">
    <source>
        <dbReference type="SMART" id="SM00856"/>
    </source>
</evidence>
<name>A0A068TS15_COFCA</name>
<dbReference type="PhylomeDB" id="A0A068TS15"/>
<keyword evidence="12 16" id="KW-0961">Cell wall biogenesis/degradation</keyword>
<gene>
    <name evidence="18" type="ORF">GSCOC_T00025765001</name>
</gene>
<sequence length="569" mass="61513">MGSEGKKKAAILGVSSILLVAAVVGTVTYSVGRHGTETATSGGGSDQVSTSSKSVESVCKHVDYKQTCEQSLSGAKNTSDPRELIKLAFTAAVDNIASVIQNSTLLQNAAKDPRTHQALETCKYALNTSIEDLQRSFETVGTFDINKIDDYVADLKTWLSAAGTFQETCLDAFENTTGDTGEQMKKLLKTAGELTSNGLAMVTDISEVLTNFNIQGFKRRLMSSSVEPDFVDATARKLMAASTASLKPNAVVAQDGSGQFKSIMAAVNTVPKKNNQTFVIFIKAGIYKEYVTLPKHVNGIVLVGEGPTKTKITGNKNFVDGVGTFQTPTLSVNGDATILKDLGIENSAGAVKHQAVALRVSGDRTIVYNCQIDAYQDTLYTHTYRQYYRNCTISGTIDFIFGDASAVFQDCKMVVRKPMENQGCMVTAQGRKERRGIGAIVLQNCQIVADPAFLAVQPPIKAYLGRPWKEFSRTIIMQTSIDGFIAPEGWSPWMGNFGMDTCYYAEYNNRGPGADTSKRVQWKGIKKITPQIAQSFTPGAYIQGDAWITASGVPYAPGMQVDFTANLLS</sequence>
<dbReference type="AlphaFoldDB" id="A0A068TS15"/>
<comment type="similarity">
    <text evidence="3">In the N-terminal section; belongs to the PMEI family.</text>
</comment>
<evidence type="ECO:0000256" key="1">
    <source>
        <dbReference type="ARBA" id="ARBA00004191"/>
    </source>
</evidence>
<feature type="active site" evidence="15">
    <location>
        <position position="398"/>
    </location>
</feature>
<dbReference type="GO" id="GO:0004857">
    <property type="term" value="F:enzyme inhibitor activity"/>
    <property type="evidence" value="ECO:0007669"/>
    <property type="project" value="InterPro"/>
</dbReference>
<evidence type="ECO:0000256" key="7">
    <source>
        <dbReference type="ARBA" id="ARBA00022525"/>
    </source>
</evidence>
<dbReference type="Gene3D" id="1.20.140.40">
    <property type="entry name" value="Invertase/pectin methylesterase inhibitor family protein"/>
    <property type="match status" value="1"/>
</dbReference>
<dbReference type="STRING" id="49390.A0A068TS15"/>
<dbReference type="UniPathway" id="UPA00545">
    <property type="reaction ID" value="UER00823"/>
</dbReference>
<evidence type="ECO:0000256" key="16">
    <source>
        <dbReference type="RuleBase" id="RU000589"/>
    </source>
</evidence>
<dbReference type="InterPro" id="IPR033131">
    <property type="entry name" value="Pectinesterase_Asp_AS"/>
</dbReference>
<evidence type="ECO:0000313" key="19">
    <source>
        <dbReference type="Proteomes" id="UP000295252"/>
    </source>
</evidence>
<evidence type="ECO:0000256" key="8">
    <source>
        <dbReference type="ARBA" id="ARBA00022801"/>
    </source>
</evidence>
<dbReference type="PROSITE" id="PS00503">
    <property type="entry name" value="PECTINESTERASE_2"/>
    <property type="match status" value="1"/>
</dbReference>
<dbReference type="CDD" id="cd15798">
    <property type="entry name" value="PMEI-like_3"/>
    <property type="match status" value="1"/>
</dbReference>
<dbReference type="GO" id="GO:0045490">
    <property type="term" value="P:pectin catabolic process"/>
    <property type="evidence" value="ECO:0007669"/>
    <property type="project" value="UniProtKB-UniRule"/>
</dbReference>
<dbReference type="Gene3D" id="2.160.20.10">
    <property type="entry name" value="Single-stranded right-handed beta-helix, Pectin lyase-like"/>
    <property type="match status" value="1"/>
</dbReference>
<dbReference type="SUPFAM" id="SSF101148">
    <property type="entry name" value="Plant invertase/pectin methylesterase inhibitor"/>
    <property type="match status" value="1"/>
</dbReference>
<evidence type="ECO:0000256" key="10">
    <source>
        <dbReference type="ARBA" id="ARBA00023157"/>
    </source>
</evidence>
<evidence type="ECO:0000256" key="15">
    <source>
        <dbReference type="PROSITE-ProRule" id="PRU10040"/>
    </source>
</evidence>
<dbReference type="PROSITE" id="PS00800">
    <property type="entry name" value="PECTINESTERASE_1"/>
    <property type="match status" value="1"/>
</dbReference>
<dbReference type="FunFam" id="2.160.20.10:FF:000001">
    <property type="entry name" value="Pectinesterase"/>
    <property type="match status" value="1"/>
</dbReference>
<proteinExistence type="inferred from homology"/>
<evidence type="ECO:0000256" key="2">
    <source>
        <dbReference type="ARBA" id="ARBA00005184"/>
    </source>
</evidence>
<protein>
    <recommendedName>
        <fullName evidence="5 16">Pectinesterase</fullName>
        <ecNumber evidence="5 16">3.1.1.11</ecNumber>
    </recommendedName>
</protein>
<dbReference type="GO" id="GO:0042545">
    <property type="term" value="P:cell wall modification"/>
    <property type="evidence" value="ECO:0007669"/>
    <property type="project" value="UniProtKB-UniRule"/>
</dbReference>
<evidence type="ECO:0000256" key="4">
    <source>
        <dbReference type="ARBA" id="ARBA00007786"/>
    </source>
</evidence>
<dbReference type="EMBL" id="HG739087">
    <property type="protein sequence ID" value="CDO98832.1"/>
    <property type="molecule type" value="Genomic_DNA"/>
</dbReference>
<dbReference type="Proteomes" id="UP000295252">
    <property type="component" value="Chromosome V"/>
</dbReference>
<organism evidence="18 19">
    <name type="scientific">Coffea canephora</name>
    <name type="common">Robusta coffee</name>
    <dbReference type="NCBI Taxonomy" id="49390"/>
    <lineage>
        <taxon>Eukaryota</taxon>
        <taxon>Viridiplantae</taxon>
        <taxon>Streptophyta</taxon>
        <taxon>Embryophyta</taxon>
        <taxon>Tracheophyta</taxon>
        <taxon>Spermatophyta</taxon>
        <taxon>Magnoliopsida</taxon>
        <taxon>eudicotyledons</taxon>
        <taxon>Gunneridae</taxon>
        <taxon>Pentapetalae</taxon>
        <taxon>asterids</taxon>
        <taxon>lamiids</taxon>
        <taxon>Gentianales</taxon>
        <taxon>Rubiaceae</taxon>
        <taxon>Ixoroideae</taxon>
        <taxon>Gardenieae complex</taxon>
        <taxon>Bertiereae - Coffeeae clade</taxon>
        <taxon>Coffeeae</taxon>
        <taxon>Coffea</taxon>
    </lineage>
</organism>
<comment type="pathway">
    <text evidence="2 16">Glycan metabolism; pectin degradation; 2-dehydro-3-deoxy-D-gluconate from pectin: step 1/5.</text>
</comment>
<dbReference type="InterPro" id="IPR011050">
    <property type="entry name" value="Pectin_lyase_fold/virulence"/>
</dbReference>
<dbReference type="Pfam" id="PF01095">
    <property type="entry name" value="Pectinesterase"/>
    <property type="match status" value="1"/>
</dbReference>
<evidence type="ECO:0000256" key="6">
    <source>
        <dbReference type="ARBA" id="ARBA00022512"/>
    </source>
</evidence>
<dbReference type="NCBIfam" id="TIGR01614">
    <property type="entry name" value="PME_inhib"/>
    <property type="match status" value="1"/>
</dbReference>
<dbReference type="InterPro" id="IPR006501">
    <property type="entry name" value="Pectinesterase_inhib_dom"/>
</dbReference>
<keyword evidence="10" id="KW-1015">Disulfide bond</keyword>
<dbReference type="InParanoid" id="A0A068TS15"/>
<evidence type="ECO:0000256" key="14">
    <source>
        <dbReference type="ARBA" id="ARBA00057335"/>
    </source>
</evidence>
<dbReference type="SUPFAM" id="SSF51126">
    <property type="entry name" value="Pectin lyase-like"/>
    <property type="match status" value="1"/>
</dbReference>
<keyword evidence="11" id="KW-0325">Glycoprotein</keyword>
<evidence type="ECO:0000256" key="12">
    <source>
        <dbReference type="ARBA" id="ARBA00023316"/>
    </source>
</evidence>
<dbReference type="OrthoDB" id="2019149at2759"/>
<keyword evidence="9 16" id="KW-0063">Aspartyl esterase</keyword>
<evidence type="ECO:0000256" key="5">
    <source>
        <dbReference type="ARBA" id="ARBA00013229"/>
    </source>
</evidence>
<comment type="catalytic activity">
    <reaction evidence="13 16">
        <text>[(1-&gt;4)-alpha-D-galacturonosyl methyl ester](n) + n H2O = [(1-&gt;4)-alpha-D-galacturonosyl](n) + n methanol + n H(+)</text>
        <dbReference type="Rhea" id="RHEA:22380"/>
        <dbReference type="Rhea" id="RHEA-COMP:14570"/>
        <dbReference type="Rhea" id="RHEA-COMP:14573"/>
        <dbReference type="ChEBI" id="CHEBI:15377"/>
        <dbReference type="ChEBI" id="CHEBI:15378"/>
        <dbReference type="ChEBI" id="CHEBI:17790"/>
        <dbReference type="ChEBI" id="CHEBI:140522"/>
        <dbReference type="ChEBI" id="CHEBI:140523"/>
        <dbReference type="EC" id="3.1.1.11"/>
    </reaction>
</comment>
<dbReference type="InterPro" id="IPR012334">
    <property type="entry name" value="Pectin_lyas_fold"/>
</dbReference>
<feature type="domain" description="Pectinesterase inhibitor" evidence="17">
    <location>
        <begin position="50"/>
        <end position="201"/>
    </location>
</feature>
<dbReference type="InterPro" id="IPR035513">
    <property type="entry name" value="Invertase/methylesterase_inhib"/>
</dbReference>
<dbReference type="OMA" id="IPRSMIN"/>
<comment type="subcellular location">
    <subcellularLocation>
        <location evidence="1 16">Secreted</location>
        <location evidence="1 16">Cell wall</location>
    </subcellularLocation>
</comment>